<keyword evidence="14 17" id="KW-0057">Aromatic amino acid biosynthesis</keyword>
<comment type="pathway">
    <text evidence="4 17">Metabolic intermediate biosynthesis; chorismate biosynthesis; chorismate from D-erythrose 4-phosphate and phosphoenolpyruvate: step 2/7.</text>
</comment>
<evidence type="ECO:0000256" key="11">
    <source>
        <dbReference type="ARBA" id="ARBA00022741"/>
    </source>
</evidence>
<dbReference type="Gene3D" id="1.20.1090.10">
    <property type="entry name" value="Dehydroquinate synthase-like - alpha domain"/>
    <property type="match status" value="1"/>
</dbReference>
<evidence type="ECO:0000256" key="9">
    <source>
        <dbReference type="ARBA" id="ARBA00022605"/>
    </source>
</evidence>
<keyword evidence="8 17" id="KW-0963">Cytoplasm</keyword>
<dbReference type="GO" id="GO:0003856">
    <property type="term" value="F:3-dehydroquinate synthase activity"/>
    <property type="evidence" value="ECO:0007669"/>
    <property type="project" value="UniProtKB-EC"/>
</dbReference>
<comment type="caution">
    <text evidence="20">The sequence shown here is derived from an EMBL/GenBank/DDBJ whole genome shotgun (WGS) entry which is preliminary data.</text>
</comment>
<evidence type="ECO:0000256" key="2">
    <source>
        <dbReference type="ARBA" id="ARBA00001911"/>
    </source>
</evidence>
<dbReference type="Pfam" id="PF01761">
    <property type="entry name" value="DHQ_synthase"/>
    <property type="match status" value="1"/>
</dbReference>
<name>A0ABU6NXW1_9BACI</name>
<evidence type="ECO:0000256" key="6">
    <source>
        <dbReference type="ARBA" id="ARBA00013031"/>
    </source>
</evidence>
<feature type="binding site" evidence="17">
    <location>
        <begin position="70"/>
        <end position="75"/>
    </location>
    <ligand>
        <name>NAD(+)</name>
        <dbReference type="ChEBI" id="CHEBI:57540"/>
    </ligand>
</feature>
<dbReference type="InterPro" id="IPR050071">
    <property type="entry name" value="Dehydroquinate_synthase"/>
</dbReference>
<dbReference type="EMBL" id="JARTFS010000005">
    <property type="protein sequence ID" value="MED4400706.1"/>
    <property type="molecule type" value="Genomic_DNA"/>
</dbReference>
<keyword evidence="9 17" id="KW-0028">Amino-acid biosynthesis</keyword>
<dbReference type="PANTHER" id="PTHR43622">
    <property type="entry name" value="3-DEHYDROQUINATE SYNTHASE"/>
    <property type="match status" value="1"/>
</dbReference>
<organism evidence="20 21">
    <name type="scientific">Metabacillus fastidiosus</name>
    <dbReference type="NCBI Taxonomy" id="1458"/>
    <lineage>
        <taxon>Bacteria</taxon>
        <taxon>Bacillati</taxon>
        <taxon>Bacillota</taxon>
        <taxon>Bacilli</taxon>
        <taxon>Bacillales</taxon>
        <taxon>Bacillaceae</taxon>
        <taxon>Metabacillus</taxon>
    </lineage>
</organism>
<dbReference type="PIRSF" id="PIRSF001455">
    <property type="entry name" value="DHQ_synth"/>
    <property type="match status" value="1"/>
</dbReference>
<feature type="binding site" evidence="17">
    <location>
        <position position="262"/>
    </location>
    <ligand>
        <name>Zn(2+)</name>
        <dbReference type="ChEBI" id="CHEBI:29105"/>
    </ligand>
</feature>
<gene>
    <name evidence="17 20" type="primary">aroB</name>
    <name evidence="20" type="ORF">P9271_05100</name>
</gene>
<evidence type="ECO:0000256" key="4">
    <source>
        <dbReference type="ARBA" id="ARBA00004661"/>
    </source>
</evidence>
<feature type="binding site" evidence="17">
    <location>
        <position position="182"/>
    </location>
    <ligand>
        <name>Zn(2+)</name>
        <dbReference type="ChEBI" id="CHEBI:29105"/>
    </ligand>
</feature>
<dbReference type="InterPro" id="IPR030960">
    <property type="entry name" value="DHQS/DOIS_N"/>
</dbReference>
<feature type="domain" description="3-dehydroquinate synthase C-terminal" evidence="19">
    <location>
        <begin position="179"/>
        <end position="322"/>
    </location>
</feature>
<dbReference type="PANTHER" id="PTHR43622:SF7">
    <property type="entry name" value="3-DEHYDROQUINATE SYNTHASE, CHLOROPLASTIC"/>
    <property type="match status" value="1"/>
</dbReference>
<feature type="binding site" evidence="17">
    <location>
        <position position="245"/>
    </location>
    <ligand>
        <name>Zn(2+)</name>
        <dbReference type="ChEBI" id="CHEBI:29105"/>
    </ligand>
</feature>
<comment type="similarity">
    <text evidence="5 17">Belongs to the sugar phosphate cyclases superfamily. Dehydroquinate synthase family.</text>
</comment>
<comment type="cofactor">
    <cofactor evidence="2 17">
        <name>NAD(+)</name>
        <dbReference type="ChEBI" id="CHEBI:57540"/>
    </cofactor>
</comment>
<feature type="binding site" evidence="17">
    <location>
        <begin position="128"/>
        <end position="129"/>
    </location>
    <ligand>
        <name>NAD(+)</name>
        <dbReference type="ChEBI" id="CHEBI:57540"/>
    </ligand>
</feature>
<comment type="subcellular location">
    <subcellularLocation>
        <location evidence="3 17">Cytoplasm</location>
    </subcellularLocation>
</comment>
<evidence type="ECO:0000256" key="16">
    <source>
        <dbReference type="ARBA" id="ARBA00023285"/>
    </source>
</evidence>
<feature type="binding site" evidence="17">
    <location>
        <begin position="104"/>
        <end position="108"/>
    </location>
    <ligand>
        <name>NAD(+)</name>
        <dbReference type="ChEBI" id="CHEBI:57540"/>
    </ligand>
</feature>
<dbReference type="InterPro" id="IPR016037">
    <property type="entry name" value="DHQ_synth_AroB"/>
</dbReference>
<evidence type="ECO:0000256" key="3">
    <source>
        <dbReference type="ARBA" id="ARBA00004496"/>
    </source>
</evidence>
<evidence type="ECO:0000256" key="5">
    <source>
        <dbReference type="ARBA" id="ARBA00005412"/>
    </source>
</evidence>
<evidence type="ECO:0000259" key="19">
    <source>
        <dbReference type="Pfam" id="PF24621"/>
    </source>
</evidence>
<dbReference type="InterPro" id="IPR030963">
    <property type="entry name" value="DHQ_synth_fam"/>
</dbReference>
<comment type="caution">
    <text evidence="17">Lacks conserved residue(s) required for the propagation of feature annotation.</text>
</comment>
<dbReference type="HAMAP" id="MF_00110">
    <property type="entry name" value="DHQ_synthase"/>
    <property type="match status" value="1"/>
</dbReference>
<evidence type="ECO:0000256" key="1">
    <source>
        <dbReference type="ARBA" id="ARBA00001393"/>
    </source>
</evidence>
<accession>A0ABU6NXW1</accession>
<sequence length="359" mass="40130">MERVTIQTTSDRYDVLVGKGLINDLITLLETVSPSKVLIVTDSVVDQYFGDEVLQKVSEHFHALKYVVKSGEESKSFEAYYDIQTFALQNEFDRKSALIALGGGVIGDLAGFVAATFMRGIPFIQVPTTLLAHDSAVGGKVAINHPEGKNMIGAFYQPIGVIYDINYLATLPADEFRSGFAEVVKHSFIRNEELYQFLLENVPTLENVSDTVLQKMIIEGIKVKAEVVSEDEKELGVREILNFGHTLGHAIEAELGYGKISHGDGVAIGMLFALSLSKQLLNEELPYEQLKQWFKQLGFPTKVPDELSTEQLINRMKRDKKSLSNKIKMILLQSIGVTTSKVFTSDQLESYLNEWRQEE</sequence>
<dbReference type="EC" id="4.2.3.4" evidence="6 17"/>
<dbReference type="RefSeq" id="WP_066228707.1">
    <property type="nucleotide sequence ID" value="NZ_JARTFQ010000005.1"/>
</dbReference>
<evidence type="ECO:0000256" key="17">
    <source>
        <dbReference type="HAMAP-Rule" id="MF_00110"/>
    </source>
</evidence>
<keyword evidence="13 17" id="KW-0520">NAD</keyword>
<evidence type="ECO:0000256" key="12">
    <source>
        <dbReference type="ARBA" id="ARBA00022833"/>
    </source>
</evidence>
<dbReference type="Gene3D" id="3.40.50.1970">
    <property type="match status" value="1"/>
</dbReference>
<evidence type="ECO:0000259" key="18">
    <source>
        <dbReference type="Pfam" id="PF01761"/>
    </source>
</evidence>
<dbReference type="InterPro" id="IPR056179">
    <property type="entry name" value="DHQS_C"/>
</dbReference>
<comment type="function">
    <text evidence="17">Catalyzes the conversion of 3-deoxy-D-arabino-heptulosonate 7-phosphate (DAHP) to dehydroquinate (DHQ).</text>
</comment>
<dbReference type="SUPFAM" id="SSF56796">
    <property type="entry name" value="Dehydroquinate synthase-like"/>
    <property type="match status" value="1"/>
</dbReference>
<feature type="domain" description="3-dehydroquinate synthase N-terminal" evidence="18">
    <location>
        <begin position="66"/>
        <end position="177"/>
    </location>
</feature>
<evidence type="ECO:0000256" key="13">
    <source>
        <dbReference type="ARBA" id="ARBA00023027"/>
    </source>
</evidence>
<evidence type="ECO:0000313" key="20">
    <source>
        <dbReference type="EMBL" id="MED4400706.1"/>
    </source>
</evidence>
<feature type="binding site" evidence="17">
    <location>
        <position position="149"/>
    </location>
    <ligand>
        <name>NAD(+)</name>
        <dbReference type="ChEBI" id="CHEBI:57540"/>
    </ligand>
</feature>
<keyword evidence="15 17" id="KW-0456">Lyase</keyword>
<keyword evidence="10 17" id="KW-0479">Metal-binding</keyword>
<comment type="cofactor">
    <cofactor evidence="17">
        <name>Co(2+)</name>
        <dbReference type="ChEBI" id="CHEBI:48828"/>
    </cofactor>
    <cofactor evidence="17">
        <name>Zn(2+)</name>
        <dbReference type="ChEBI" id="CHEBI:29105"/>
    </cofactor>
    <text evidence="17">Binds 1 divalent metal cation per subunit. Can use either Co(2+) or Zn(2+).</text>
</comment>
<dbReference type="NCBIfam" id="TIGR01357">
    <property type="entry name" value="aroB"/>
    <property type="match status" value="1"/>
</dbReference>
<keyword evidence="21" id="KW-1185">Reference proteome</keyword>
<feature type="binding site" evidence="17">
    <location>
        <position position="140"/>
    </location>
    <ligand>
        <name>NAD(+)</name>
        <dbReference type="ChEBI" id="CHEBI:57540"/>
    </ligand>
</feature>
<dbReference type="CDD" id="cd08195">
    <property type="entry name" value="DHQS"/>
    <property type="match status" value="1"/>
</dbReference>
<dbReference type="Pfam" id="PF24621">
    <property type="entry name" value="DHQS_C"/>
    <property type="match status" value="1"/>
</dbReference>
<keyword evidence="11 17" id="KW-0547">Nucleotide-binding</keyword>
<dbReference type="GeneID" id="301140909"/>
<comment type="catalytic activity">
    <reaction evidence="1 17">
        <text>7-phospho-2-dehydro-3-deoxy-D-arabino-heptonate = 3-dehydroquinate + phosphate</text>
        <dbReference type="Rhea" id="RHEA:21968"/>
        <dbReference type="ChEBI" id="CHEBI:32364"/>
        <dbReference type="ChEBI" id="CHEBI:43474"/>
        <dbReference type="ChEBI" id="CHEBI:58394"/>
        <dbReference type="EC" id="4.2.3.4"/>
    </reaction>
</comment>
<keyword evidence="12 17" id="KW-0862">Zinc</keyword>
<reference evidence="20 21" key="1">
    <citation type="submission" date="2023-03" db="EMBL/GenBank/DDBJ databases">
        <title>Bacillus Genome Sequencing.</title>
        <authorList>
            <person name="Dunlap C."/>
        </authorList>
    </citation>
    <scope>NUCLEOTIDE SEQUENCE [LARGE SCALE GENOMIC DNA]</scope>
    <source>
        <strain evidence="20 21">NRS-1717</strain>
    </source>
</reference>
<evidence type="ECO:0000313" key="21">
    <source>
        <dbReference type="Proteomes" id="UP001342826"/>
    </source>
</evidence>
<evidence type="ECO:0000256" key="10">
    <source>
        <dbReference type="ARBA" id="ARBA00022723"/>
    </source>
</evidence>
<evidence type="ECO:0000256" key="15">
    <source>
        <dbReference type="ARBA" id="ARBA00023239"/>
    </source>
</evidence>
<evidence type="ECO:0000256" key="14">
    <source>
        <dbReference type="ARBA" id="ARBA00023141"/>
    </source>
</evidence>
<evidence type="ECO:0000256" key="8">
    <source>
        <dbReference type="ARBA" id="ARBA00022490"/>
    </source>
</evidence>
<protein>
    <recommendedName>
        <fullName evidence="7 17">3-dehydroquinate synthase</fullName>
        <shortName evidence="17">DHQS</shortName>
        <ecNumber evidence="6 17">4.2.3.4</ecNumber>
    </recommendedName>
</protein>
<keyword evidence="16 17" id="KW-0170">Cobalt</keyword>
<evidence type="ECO:0000256" key="7">
    <source>
        <dbReference type="ARBA" id="ARBA00017684"/>
    </source>
</evidence>
<proteinExistence type="inferred from homology"/>
<dbReference type="Proteomes" id="UP001342826">
    <property type="component" value="Unassembled WGS sequence"/>
</dbReference>